<gene>
    <name evidence="8" type="ORF">ACE41H_09545</name>
</gene>
<dbReference type="InterPro" id="IPR051906">
    <property type="entry name" value="TolC-like"/>
</dbReference>
<keyword evidence="6" id="KW-0175">Coiled coil</keyword>
<feature type="coiled-coil region" evidence="6">
    <location>
        <begin position="317"/>
        <end position="375"/>
    </location>
</feature>
<name>A0ABV5AS76_9BACL</name>
<keyword evidence="9" id="KW-1185">Reference proteome</keyword>
<dbReference type="Proteomes" id="UP001580346">
    <property type="component" value="Unassembled WGS sequence"/>
</dbReference>
<keyword evidence="7" id="KW-0732">Signal</keyword>
<reference evidence="8 9" key="1">
    <citation type="submission" date="2024-09" db="EMBL/GenBank/DDBJ databases">
        <title>Paenibacillus zeirhizospherea sp. nov., isolated from surface of the maize (Zea mays) roots in a horticulture field, Hungary.</title>
        <authorList>
            <person name="Marton D."/>
            <person name="Farkas M."/>
            <person name="Bedics A."/>
            <person name="Toth E."/>
            <person name="Tancsics A."/>
            <person name="Boka K."/>
            <person name="Maroti G."/>
            <person name="Kriszt B."/>
            <person name="Cserhati M."/>
        </authorList>
    </citation>
    <scope>NUCLEOTIDE SEQUENCE [LARGE SCALE GENOMIC DNA]</scope>
    <source>
        <strain evidence="8 9">KCTC 33519</strain>
    </source>
</reference>
<evidence type="ECO:0000256" key="5">
    <source>
        <dbReference type="ARBA" id="ARBA00023237"/>
    </source>
</evidence>
<feature type="chain" id="PRO_5046358185" evidence="7">
    <location>
        <begin position="26"/>
        <end position="382"/>
    </location>
</feature>
<dbReference type="PANTHER" id="PTHR30026">
    <property type="entry name" value="OUTER MEMBRANE PROTEIN TOLC"/>
    <property type="match status" value="1"/>
</dbReference>
<keyword evidence="2" id="KW-1134">Transmembrane beta strand</keyword>
<keyword evidence="5" id="KW-0998">Cell outer membrane</keyword>
<comment type="subcellular location">
    <subcellularLocation>
        <location evidence="1">Cell outer membrane</location>
    </subcellularLocation>
</comment>
<protein>
    <submittedName>
        <fullName evidence="8">TolC family protein</fullName>
    </submittedName>
</protein>
<feature type="coiled-coil region" evidence="6">
    <location>
        <begin position="144"/>
        <end position="173"/>
    </location>
</feature>
<sequence length="382" mass="42906">MMKEKTAVLLLVVSLSAALAGEVKAASGSNQQPQPSNAEVNAPAKQGEVQLTLEQAVALAEANNELLRSSTRDVDRKGITLQEAVEDLGYISPYDVDGSVDASESNPLWKSYTSANEAYLTAVRHAKFAKDKVYFSVMKSYQAVYVAENNAETAQQQLELARAKERIAAAKSSRGLVAQKDYDDAAHSRMEAEETVRQRSSELQKAYDALNTLIGKPKGTTYTLEDPPGYREPVKLDIEAHISKLVEDSPEIIDLKEAVKNSEWNIRYDNFQGSESDKKLKRMDLEEANERLTKGKEDFAESLRTAYSTLMDKGQEYIRLKENYEIAQKALELSRKKWDRGMIVQSELVESRLNADQLRRQLEELAIEISQLEYTLNKPWSV</sequence>
<evidence type="ECO:0000256" key="1">
    <source>
        <dbReference type="ARBA" id="ARBA00004442"/>
    </source>
</evidence>
<evidence type="ECO:0000256" key="6">
    <source>
        <dbReference type="SAM" id="Coils"/>
    </source>
</evidence>
<evidence type="ECO:0000256" key="3">
    <source>
        <dbReference type="ARBA" id="ARBA00022692"/>
    </source>
</evidence>
<evidence type="ECO:0000256" key="7">
    <source>
        <dbReference type="SAM" id="SignalP"/>
    </source>
</evidence>
<dbReference type="RefSeq" id="WP_375354990.1">
    <property type="nucleotide sequence ID" value="NZ_JBHHMI010000006.1"/>
</dbReference>
<evidence type="ECO:0000256" key="2">
    <source>
        <dbReference type="ARBA" id="ARBA00022452"/>
    </source>
</evidence>
<evidence type="ECO:0000313" key="8">
    <source>
        <dbReference type="EMBL" id="MFB5267028.1"/>
    </source>
</evidence>
<evidence type="ECO:0000313" key="9">
    <source>
        <dbReference type="Proteomes" id="UP001580346"/>
    </source>
</evidence>
<accession>A0ABV5AS76</accession>
<dbReference type="Gene3D" id="1.20.1600.10">
    <property type="entry name" value="Outer membrane efflux proteins (OEP)"/>
    <property type="match status" value="2"/>
</dbReference>
<organism evidence="8 9">
    <name type="scientific">Paenibacillus enshidis</name>
    <dbReference type="NCBI Taxonomy" id="1458439"/>
    <lineage>
        <taxon>Bacteria</taxon>
        <taxon>Bacillati</taxon>
        <taxon>Bacillota</taxon>
        <taxon>Bacilli</taxon>
        <taxon>Bacillales</taxon>
        <taxon>Paenibacillaceae</taxon>
        <taxon>Paenibacillus</taxon>
    </lineage>
</organism>
<keyword evidence="4" id="KW-0472">Membrane</keyword>
<dbReference type="EMBL" id="JBHHMI010000006">
    <property type="protein sequence ID" value="MFB5267028.1"/>
    <property type="molecule type" value="Genomic_DNA"/>
</dbReference>
<comment type="caution">
    <text evidence="8">The sequence shown here is derived from an EMBL/GenBank/DDBJ whole genome shotgun (WGS) entry which is preliminary data.</text>
</comment>
<keyword evidence="3" id="KW-0812">Transmembrane</keyword>
<evidence type="ECO:0000256" key="4">
    <source>
        <dbReference type="ARBA" id="ARBA00023136"/>
    </source>
</evidence>
<dbReference type="PANTHER" id="PTHR30026:SF20">
    <property type="entry name" value="OUTER MEMBRANE PROTEIN TOLC"/>
    <property type="match status" value="1"/>
</dbReference>
<proteinExistence type="predicted"/>
<dbReference type="SUPFAM" id="SSF56954">
    <property type="entry name" value="Outer membrane efflux proteins (OEP)"/>
    <property type="match status" value="1"/>
</dbReference>
<feature type="signal peptide" evidence="7">
    <location>
        <begin position="1"/>
        <end position="25"/>
    </location>
</feature>